<evidence type="ECO:0000256" key="3">
    <source>
        <dbReference type="ARBA" id="ARBA00022692"/>
    </source>
</evidence>
<dbReference type="GO" id="GO:0005886">
    <property type="term" value="C:plasma membrane"/>
    <property type="evidence" value="ECO:0007669"/>
    <property type="project" value="UniProtKB-SubCell"/>
</dbReference>
<dbReference type="STRING" id="56857.A0A200QWU6"/>
<feature type="coiled-coil region" evidence="8">
    <location>
        <begin position="179"/>
        <end position="206"/>
    </location>
</feature>
<keyword evidence="12" id="KW-1185">Reference proteome</keyword>
<feature type="region of interest" description="Disordered" evidence="9">
    <location>
        <begin position="466"/>
        <end position="495"/>
    </location>
</feature>
<evidence type="ECO:0000256" key="4">
    <source>
        <dbReference type="ARBA" id="ARBA00022989"/>
    </source>
</evidence>
<evidence type="ECO:0000256" key="5">
    <source>
        <dbReference type="ARBA" id="ARBA00023054"/>
    </source>
</evidence>
<dbReference type="InParanoid" id="A0A200QWU6"/>
<comment type="similarity">
    <text evidence="7">Belongs to the plant Proton pump-interactor protein family.</text>
</comment>
<keyword evidence="5 8" id="KW-0175">Coiled coil</keyword>
<evidence type="ECO:0000256" key="9">
    <source>
        <dbReference type="SAM" id="MobiDB-lite"/>
    </source>
</evidence>
<dbReference type="InterPro" id="IPR055282">
    <property type="entry name" value="PPI1-4"/>
</dbReference>
<protein>
    <recommendedName>
        <fullName evidence="13">Proton pump-interactor</fullName>
    </recommendedName>
</protein>
<name>A0A200QWU6_MACCD</name>
<dbReference type="PANTHER" id="PTHR32219:SF2">
    <property type="entry name" value="PROTON PUMP-INTERACTOR 1"/>
    <property type="match status" value="1"/>
</dbReference>
<sequence length="591" mass="69284">MGVEVVDADFPSVPVKDGNEEGITNHELGFCEFTEFRPKDSVNEWLKPKQIHTFYFIKYPSYENPKLKSKFEKAEKKYQKSKQASIQITEAVKEKERKKFDMISELRYLPYEQMRYKDILDEKRNRMDYLHQALVNLRNEAYTSREKGVDLCSSEEELNYLIRSLHFQMQRGCNTLVEEKQLLRAIQQLEETREKVIANAAQEQNLYWRYRGYRDTYKYSWKQDYRDWVNNKPMDLDGVRKEKQLISDRIKYLKERGKAICTEMSSLQVKLTAINRRKNAAYDVFLELENQLEKWNADYDQNCFLLNNARELATKKNIAALEELSRSEVEKFMSLWSSSKDFRDDYVNRIPPSLDSRQLSRDGRMRNPGEKPLVSEFPSASELETVSKLNVKQPKEDFKPHLQPENLSNVSIMKVQKRDSQNLTLSDSTVKDGDELLEVKLKEMKREEEIAEAKEALERKKKLAEKAAAKAVPQTHKGAEKKLREHEKRSKKKRATITTASHLEEQNESDVVVVELENSNVKIKAPIPSRSNELKENTTRYRNRPKHQNLVPKAPKLIIKRNNSISHHTQWVALVASLVAMLLALGYYYLL</sequence>
<accession>A0A200QWU6</accession>
<evidence type="ECO:0008006" key="13">
    <source>
        <dbReference type="Google" id="ProtNLM"/>
    </source>
</evidence>
<dbReference type="EMBL" id="MVGT01000940">
    <property type="protein sequence ID" value="OVA14912.1"/>
    <property type="molecule type" value="Genomic_DNA"/>
</dbReference>
<evidence type="ECO:0000256" key="7">
    <source>
        <dbReference type="ARBA" id="ARBA00038080"/>
    </source>
</evidence>
<feature type="region of interest" description="Disordered" evidence="9">
    <location>
        <begin position="353"/>
        <end position="379"/>
    </location>
</feature>
<comment type="caution">
    <text evidence="11">The sequence shown here is derived from an EMBL/GenBank/DDBJ whole genome shotgun (WGS) entry which is preliminary data.</text>
</comment>
<organism evidence="11 12">
    <name type="scientific">Macleaya cordata</name>
    <name type="common">Five-seeded plume-poppy</name>
    <name type="synonym">Bocconia cordata</name>
    <dbReference type="NCBI Taxonomy" id="56857"/>
    <lineage>
        <taxon>Eukaryota</taxon>
        <taxon>Viridiplantae</taxon>
        <taxon>Streptophyta</taxon>
        <taxon>Embryophyta</taxon>
        <taxon>Tracheophyta</taxon>
        <taxon>Spermatophyta</taxon>
        <taxon>Magnoliopsida</taxon>
        <taxon>Ranunculales</taxon>
        <taxon>Papaveraceae</taxon>
        <taxon>Papaveroideae</taxon>
        <taxon>Macleaya</taxon>
    </lineage>
</organism>
<evidence type="ECO:0000256" key="10">
    <source>
        <dbReference type="SAM" id="Phobius"/>
    </source>
</evidence>
<dbReference type="OrthoDB" id="2195113at2759"/>
<gene>
    <name evidence="11" type="ORF">BVC80_8951g11</name>
</gene>
<evidence type="ECO:0000313" key="12">
    <source>
        <dbReference type="Proteomes" id="UP000195402"/>
    </source>
</evidence>
<keyword evidence="2" id="KW-1003">Cell membrane</keyword>
<evidence type="ECO:0000313" key="11">
    <source>
        <dbReference type="EMBL" id="OVA14912.1"/>
    </source>
</evidence>
<feature type="transmembrane region" description="Helical" evidence="10">
    <location>
        <begin position="571"/>
        <end position="590"/>
    </location>
</feature>
<keyword evidence="6 10" id="KW-0472">Membrane</keyword>
<keyword evidence="4 10" id="KW-1133">Transmembrane helix</keyword>
<feature type="compositionally biased region" description="Basic and acidic residues" evidence="9">
    <location>
        <begin position="358"/>
        <end position="369"/>
    </location>
</feature>
<evidence type="ECO:0000256" key="2">
    <source>
        <dbReference type="ARBA" id="ARBA00022475"/>
    </source>
</evidence>
<feature type="compositionally biased region" description="Basic and acidic residues" evidence="9">
    <location>
        <begin position="477"/>
        <end position="488"/>
    </location>
</feature>
<reference evidence="11 12" key="1">
    <citation type="journal article" date="2017" name="Mol. Plant">
        <title>The Genome of Medicinal Plant Macleaya cordata Provides New Insights into Benzylisoquinoline Alkaloids Metabolism.</title>
        <authorList>
            <person name="Liu X."/>
            <person name="Liu Y."/>
            <person name="Huang P."/>
            <person name="Ma Y."/>
            <person name="Qing Z."/>
            <person name="Tang Q."/>
            <person name="Cao H."/>
            <person name="Cheng P."/>
            <person name="Zheng Y."/>
            <person name="Yuan Z."/>
            <person name="Zhou Y."/>
            <person name="Liu J."/>
            <person name="Tang Z."/>
            <person name="Zhuo Y."/>
            <person name="Zhang Y."/>
            <person name="Yu L."/>
            <person name="Huang J."/>
            <person name="Yang P."/>
            <person name="Peng Q."/>
            <person name="Zhang J."/>
            <person name="Jiang W."/>
            <person name="Zhang Z."/>
            <person name="Lin K."/>
            <person name="Ro D.K."/>
            <person name="Chen X."/>
            <person name="Xiong X."/>
            <person name="Shang Y."/>
            <person name="Huang S."/>
            <person name="Zeng J."/>
        </authorList>
    </citation>
    <scope>NUCLEOTIDE SEQUENCE [LARGE SCALE GENOMIC DNA]</scope>
    <source>
        <strain evidence="12">cv. BLH2017</strain>
        <tissue evidence="11">Root</tissue>
    </source>
</reference>
<comment type="subcellular location">
    <subcellularLocation>
        <location evidence="1">Cell membrane</location>
        <topology evidence="1">Single-pass membrane protein</topology>
    </subcellularLocation>
</comment>
<proteinExistence type="inferred from homology"/>
<evidence type="ECO:0000256" key="8">
    <source>
        <dbReference type="SAM" id="Coils"/>
    </source>
</evidence>
<keyword evidence="3 10" id="KW-0812">Transmembrane</keyword>
<evidence type="ECO:0000256" key="6">
    <source>
        <dbReference type="ARBA" id="ARBA00023136"/>
    </source>
</evidence>
<evidence type="ECO:0000256" key="1">
    <source>
        <dbReference type="ARBA" id="ARBA00004162"/>
    </source>
</evidence>
<dbReference type="Proteomes" id="UP000195402">
    <property type="component" value="Unassembled WGS sequence"/>
</dbReference>
<dbReference type="PANTHER" id="PTHR32219">
    <property type="entry name" value="RNA-BINDING PROTEIN YLMH-RELATED"/>
    <property type="match status" value="1"/>
</dbReference>
<dbReference type="AlphaFoldDB" id="A0A200QWU6"/>